<reference evidence="1" key="1">
    <citation type="submission" date="2021-02" db="EMBL/GenBank/DDBJ databases">
        <authorList>
            <person name="Nowell W R."/>
        </authorList>
    </citation>
    <scope>NUCLEOTIDE SEQUENCE</scope>
</reference>
<comment type="caution">
    <text evidence="1">The sequence shown here is derived from an EMBL/GenBank/DDBJ whole genome shotgun (WGS) entry which is preliminary data.</text>
</comment>
<evidence type="ECO:0000313" key="3">
    <source>
        <dbReference type="Proteomes" id="UP000663829"/>
    </source>
</evidence>
<dbReference type="AlphaFoldDB" id="A0A815AVB9"/>
<dbReference type="OrthoDB" id="7993621at2759"/>
<name>A0A815AVB9_9BILA</name>
<dbReference type="Proteomes" id="UP000663829">
    <property type="component" value="Unassembled WGS sequence"/>
</dbReference>
<keyword evidence="3" id="KW-1185">Reference proteome</keyword>
<proteinExistence type="predicted"/>
<evidence type="ECO:0000313" key="1">
    <source>
        <dbReference type="EMBL" id="CAF1261749.1"/>
    </source>
</evidence>
<sequence length="319" mass="36669">MGGNQAHLLMDQTMHQWKQTLIEASNQAIVNQLVAPLLSYGANQLVGFVGSSIKKKYRSYKEEKYREEFETLKKDFDAKESLQYTISQDWHKFAIKKGSYGGAIKENNYNCEVLYGRHVADVQHALKKIFGENKHLSEEIREAREINAVTENFNKWLPEKLNRNESELGKELKKKTVSTFRERIIQTVDNNYKTTLQDFRAQAEHADRLPKDPSAVHIADRVNVAQNNIQLEHLVDKSTKLRNDRNIIASVIHAELNKDLLPADQRFNTVAVGIHNEPVYVALNHVETVNGQQTYGITEDKCKELCRLLALKKPSQRML</sequence>
<accession>A0A815AVB9</accession>
<organism evidence="1 3">
    <name type="scientific">Didymodactylos carnosus</name>
    <dbReference type="NCBI Taxonomy" id="1234261"/>
    <lineage>
        <taxon>Eukaryota</taxon>
        <taxon>Metazoa</taxon>
        <taxon>Spiralia</taxon>
        <taxon>Gnathifera</taxon>
        <taxon>Rotifera</taxon>
        <taxon>Eurotatoria</taxon>
        <taxon>Bdelloidea</taxon>
        <taxon>Philodinida</taxon>
        <taxon>Philodinidae</taxon>
        <taxon>Didymodactylos</taxon>
    </lineage>
</organism>
<dbReference type="Proteomes" id="UP000681722">
    <property type="component" value="Unassembled WGS sequence"/>
</dbReference>
<dbReference type="EMBL" id="CAJOBC010019031">
    <property type="protein sequence ID" value="CAF4040124.1"/>
    <property type="molecule type" value="Genomic_DNA"/>
</dbReference>
<protein>
    <submittedName>
        <fullName evidence="1">Uncharacterized protein</fullName>
    </submittedName>
</protein>
<dbReference type="EMBL" id="CAJNOQ010010815">
    <property type="protein sequence ID" value="CAF1261749.1"/>
    <property type="molecule type" value="Genomic_DNA"/>
</dbReference>
<evidence type="ECO:0000313" key="2">
    <source>
        <dbReference type="EMBL" id="CAF4040124.1"/>
    </source>
</evidence>
<gene>
    <name evidence="1" type="ORF">GPM918_LOCUS26640</name>
    <name evidence="2" type="ORF">SRO942_LOCUS26831</name>
</gene>